<dbReference type="PANTHER" id="PTHR11530:SF11">
    <property type="entry name" value="D-ASPARTATE OXIDASE"/>
    <property type="match status" value="1"/>
</dbReference>
<keyword evidence="13" id="KW-1185">Reference proteome</keyword>
<dbReference type="SUPFAM" id="SSF54373">
    <property type="entry name" value="FAD-linked reductases, C-terminal domain"/>
    <property type="match status" value="1"/>
</dbReference>
<reference evidence="12 13" key="1">
    <citation type="submission" date="2019-05" db="EMBL/GenBank/DDBJ databases">
        <title>Thiomicrorhabdus sediminis sp. nov, a novel sulfur-oxidizing bacterium isolated from coastal sediment.</title>
        <authorList>
            <person name="Liu X."/>
        </authorList>
    </citation>
    <scope>NUCLEOTIDE SEQUENCE [LARGE SCALE GENOMIC DNA]</scope>
    <source>
        <strain evidence="12 13">G1</strain>
    </source>
</reference>
<dbReference type="EMBL" id="CP040602">
    <property type="protein sequence ID" value="QCU90754.1"/>
    <property type="molecule type" value="Genomic_DNA"/>
</dbReference>
<dbReference type="NCBIfam" id="TIGR02352">
    <property type="entry name" value="thiamin_ThiO"/>
    <property type="match status" value="1"/>
</dbReference>
<evidence type="ECO:0000256" key="4">
    <source>
        <dbReference type="ARBA" id="ARBA00022630"/>
    </source>
</evidence>
<dbReference type="Gene3D" id="3.50.50.60">
    <property type="entry name" value="FAD/NAD(P)-binding domain"/>
    <property type="match status" value="1"/>
</dbReference>
<name>A0A4P9K6N6_9GAMM</name>
<accession>A0A4P9K6N6</accession>
<feature type="domain" description="FAD dependent oxidoreductase" evidence="11">
    <location>
        <begin position="2"/>
        <end position="340"/>
    </location>
</feature>
<dbReference type="EC" id="1.4.3.3" evidence="8"/>
<dbReference type="InterPro" id="IPR023209">
    <property type="entry name" value="DAO"/>
</dbReference>
<dbReference type="GO" id="GO:0071949">
    <property type="term" value="F:FAD binding"/>
    <property type="evidence" value="ECO:0007669"/>
    <property type="project" value="InterPro"/>
</dbReference>
<evidence type="ECO:0000256" key="3">
    <source>
        <dbReference type="ARBA" id="ARBA00006730"/>
    </source>
</evidence>
<comment type="catalytic activity">
    <reaction evidence="10">
        <text>a D-alpha-amino acid + O2 + H2O = a 2-oxocarboxylate + H2O2 + NH4(+)</text>
        <dbReference type="Rhea" id="RHEA:21816"/>
        <dbReference type="ChEBI" id="CHEBI:15377"/>
        <dbReference type="ChEBI" id="CHEBI:15379"/>
        <dbReference type="ChEBI" id="CHEBI:16240"/>
        <dbReference type="ChEBI" id="CHEBI:28938"/>
        <dbReference type="ChEBI" id="CHEBI:35179"/>
        <dbReference type="ChEBI" id="CHEBI:59871"/>
        <dbReference type="EC" id="1.4.3.3"/>
    </reaction>
    <physiologicalReaction direction="left-to-right" evidence="10">
        <dbReference type="Rhea" id="RHEA:21817"/>
    </physiologicalReaction>
</comment>
<evidence type="ECO:0000256" key="6">
    <source>
        <dbReference type="ARBA" id="ARBA00022977"/>
    </source>
</evidence>
<keyword evidence="4" id="KW-0285">Flavoprotein</keyword>
<dbReference type="RefSeq" id="WP_138565428.1">
    <property type="nucleotide sequence ID" value="NZ_CP040602.1"/>
</dbReference>
<evidence type="ECO:0000256" key="8">
    <source>
        <dbReference type="ARBA" id="ARBA00039101"/>
    </source>
</evidence>
<dbReference type="OrthoDB" id="9790035at2"/>
<protein>
    <recommendedName>
        <fullName evidence="9">D-amino-acid oxidase</fullName>
        <ecNumber evidence="8">1.4.3.3</ecNumber>
    </recommendedName>
</protein>
<sequence length="365" mass="41012">MRIAILGAGLLGRLLALQLSQDHDITLYDKDDGTAQQSAAYQAAAMLAPIAESAEASNAIMQMGQRSLELWPDLLKQLNEPIFFQKSGSLVLAFAQDGASFANFQQQLKGQINQDYSLIDKTRLSELEPELAQQPRAFQHMMYLPDEGQLDNRQLLHALRDTLISRDIKWHTDTQVSLQNNQIWINDKYFGFEKIGLMFDKIIDCRGLGAKTQIAPSSQLRGVRGEVLRLYAPQVNLQRPIRLMHPRYPIYIAPKQNHHFVVGATQIESEDNRQPTVRSALELLSACFSVHSGFGEAEIVEISSGLRPALQDNEPQIWINDHVIQLNGLFRHGYLLSPAMVEQCCALINDNIDKVPSYPGLITKL</sequence>
<proteinExistence type="inferred from homology"/>
<dbReference type="KEGG" id="thig:FE785_09000"/>
<dbReference type="Proteomes" id="UP000304864">
    <property type="component" value="Chromosome"/>
</dbReference>
<dbReference type="PANTHER" id="PTHR11530">
    <property type="entry name" value="D-AMINO ACID OXIDASE"/>
    <property type="match status" value="1"/>
</dbReference>
<comment type="pathway">
    <text evidence="2">Cofactor biosynthesis; thiamine diphosphate biosynthesis.</text>
</comment>
<dbReference type="InterPro" id="IPR006076">
    <property type="entry name" value="FAD-dep_OxRdtase"/>
</dbReference>
<evidence type="ECO:0000256" key="5">
    <source>
        <dbReference type="ARBA" id="ARBA00022827"/>
    </source>
</evidence>
<keyword evidence="6" id="KW-0784">Thiamine biosynthesis</keyword>
<evidence type="ECO:0000313" key="12">
    <source>
        <dbReference type="EMBL" id="QCU90754.1"/>
    </source>
</evidence>
<evidence type="ECO:0000256" key="2">
    <source>
        <dbReference type="ARBA" id="ARBA00004948"/>
    </source>
</evidence>
<dbReference type="UniPathway" id="UPA00060"/>
<evidence type="ECO:0000259" key="11">
    <source>
        <dbReference type="Pfam" id="PF01266"/>
    </source>
</evidence>
<keyword evidence="7 12" id="KW-0560">Oxidoreductase</keyword>
<dbReference type="InterPro" id="IPR036188">
    <property type="entry name" value="FAD/NAD-bd_sf"/>
</dbReference>
<keyword evidence="5" id="KW-0274">FAD</keyword>
<evidence type="ECO:0000256" key="9">
    <source>
        <dbReference type="ARBA" id="ARBA00039751"/>
    </source>
</evidence>
<dbReference type="GO" id="GO:0003884">
    <property type="term" value="F:D-amino-acid oxidase activity"/>
    <property type="evidence" value="ECO:0007669"/>
    <property type="project" value="UniProtKB-EC"/>
</dbReference>
<comment type="cofactor">
    <cofactor evidence="1">
        <name>FAD</name>
        <dbReference type="ChEBI" id="CHEBI:57692"/>
    </cofactor>
</comment>
<dbReference type="GO" id="GO:0009229">
    <property type="term" value="P:thiamine diphosphate biosynthetic process"/>
    <property type="evidence" value="ECO:0007669"/>
    <property type="project" value="UniProtKB-UniPathway"/>
</dbReference>
<dbReference type="GO" id="GO:0009228">
    <property type="term" value="P:thiamine biosynthetic process"/>
    <property type="evidence" value="ECO:0007669"/>
    <property type="project" value="UniProtKB-KW"/>
</dbReference>
<dbReference type="InterPro" id="IPR012727">
    <property type="entry name" value="Gly_oxidase_ThiO"/>
</dbReference>
<dbReference type="Gene3D" id="3.30.9.10">
    <property type="entry name" value="D-Amino Acid Oxidase, subunit A, domain 2"/>
    <property type="match status" value="1"/>
</dbReference>
<gene>
    <name evidence="12" type="primary">thiO</name>
    <name evidence="12" type="ORF">FE785_09000</name>
</gene>
<comment type="similarity">
    <text evidence="3">Belongs to the DAMOX/DASOX family.</text>
</comment>
<evidence type="ECO:0000256" key="10">
    <source>
        <dbReference type="ARBA" id="ARBA00049547"/>
    </source>
</evidence>
<evidence type="ECO:0000256" key="7">
    <source>
        <dbReference type="ARBA" id="ARBA00023002"/>
    </source>
</evidence>
<dbReference type="Pfam" id="PF01266">
    <property type="entry name" value="DAO"/>
    <property type="match status" value="1"/>
</dbReference>
<dbReference type="GO" id="GO:0046416">
    <property type="term" value="P:D-amino acid metabolic process"/>
    <property type="evidence" value="ECO:0007669"/>
    <property type="project" value="InterPro"/>
</dbReference>
<evidence type="ECO:0000313" key="13">
    <source>
        <dbReference type="Proteomes" id="UP000304864"/>
    </source>
</evidence>
<organism evidence="12 13">
    <name type="scientific">Thiomicrorhabdus sediminis</name>
    <dbReference type="NCBI Taxonomy" id="2580412"/>
    <lineage>
        <taxon>Bacteria</taxon>
        <taxon>Pseudomonadati</taxon>
        <taxon>Pseudomonadota</taxon>
        <taxon>Gammaproteobacteria</taxon>
        <taxon>Thiotrichales</taxon>
        <taxon>Piscirickettsiaceae</taxon>
        <taxon>Thiomicrorhabdus</taxon>
    </lineage>
</organism>
<dbReference type="AlphaFoldDB" id="A0A4P9K6N6"/>
<dbReference type="SUPFAM" id="SSF51971">
    <property type="entry name" value="Nucleotide-binding domain"/>
    <property type="match status" value="1"/>
</dbReference>
<evidence type="ECO:0000256" key="1">
    <source>
        <dbReference type="ARBA" id="ARBA00001974"/>
    </source>
</evidence>